<dbReference type="AlphaFoldDB" id="A0A964UTD4"/>
<name>A0A964UTD4_9ACTN</name>
<gene>
    <name evidence="2" type="ORF">GUY60_07735</name>
</gene>
<keyword evidence="3" id="KW-1185">Reference proteome</keyword>
<dbReference type="Proteomes" id="UP000598297">
    <property type="component" value="Unassembled WGS sequence"/>
</dbReference>
<evidence type="ECO:0000256" key="1">
    <source>
        <dbReference type="SAM" id="MobiDB-lite"/>
    </source>
</evidence>
<dbReference type="RefSeq" id="WP_161695188.1">
    <property type="nucleotide sequence ID" value="NZ_JAAAHS010000036.1"/>
</dbReference>
<sequence>MTAHNELRLLPWSGPDDKPCFLSTDDSGGHLSRLADDTEAGQLGMAAELLEHAWEVIGDEETDLEELRLLATDLTESLHDALRVATSRGHRLPKPSLSACEGGDEGGPQLPTAIFG</sequence>
<protein>
    <submittedName>
        <fullName evidence="2">Uncharacterized protein</fullName>
    </submittedName>
</protein>
<reference evidence="2" key="1">
    <citation type="submission" date="2020-01" db="EMBL/GenBank/DDBJ databases">
        <title>Whole-genome analyses of novel actinobacteria.</title>
        <authorList>
            <person name="Sahin N."/>
        </authorList>
    </citation>
    <scope>NUCLEOTIDE SEQUENCE</scope>
    <source>
        <strain evidence="2">YC537</strain>
    </source>
</reference>
<accession>A0A964UTD4</accession>
<dbReference type="EMBL" id="JAAAHS010000036">
    <property type="protein sequence ID" value="NBE51315.1"/>
    <property type="molecule type" value="Genomic_DNA"/>
</dbReference>
<evidence type="ECO:0000313" key="3">
    <source>
        <dbReference type="Proteomes" id="UP000598297"/>
    </source>
</evidence>
<feature type="region of interest" description="Disordered" evidence="1">
    <location>
        <begin position="86"/>
        <end position="116"/>
    </location>
</feature>
<evidence type="ECO:0000313" key="2">
    <source>
        <dbReference type="EMBL" id="NBE51315.1"/>
    </source>
</evidence>
<organism evidence="2 3">
    <name type="scientific">Streptomyces boluensis</name>
    <dbReference type="NCBI Taxonomy" id="1775135"/>
    <lineage>
        <taxon>Bacteria</taxon>
        <taxon>Bacillati</taxon>
        <taxon>Actinomycetota</taxon>
        <taxon>Actinomycetes</taxon>
        <taxon>Kitasatosporales</taxon>
        <taxon>Streptomycetaceae</taxon>
        <taxon>Streptomyces</taxon>
    </lineage>
</organism>
<comment type="caution">
    <text evidence="2">The sequence shown here is derived from an EMBL/GenBank/DDBJ whole genome shotgun (WGS) entry which is preliminary data.</text>
</comment>
<proteinExistence type="predicted"/>
<dbReference type="OrthoDB" id="4320909at2"/>